<sequence>MRPQCCPESRYKALCHHRRMHAPPALPPGSAPTAPPERCPLCGGPNGCAMAAGQPPESCWCMQATLDPAALARIPAADRGLRCVCAACGQAQSAGAAAPG</sequence>
<evidence type="ECO:0008006" key="3">
    <source>
        <dbReference type="Google" id="ProtNLM"/>
    </source>
</evidence>
<evidence type="ECO:0000313" key="1">
    <source>
        <dbReference type="EMBL" id="GAA4426566.1"/>
    </source>
</evidence>
<dbReference type="InterPro" id="IPR032720">
    <property type="entry name" value="Cys_rich_CWC"/>
</dbReference>
<reference evidence="2" key="1">
    <citation type="journal article" date="2019" name="Int. J. Syst. Evol. Microbiol.">
        <title>The Global Catalogue of Microorganisms (GCM) 10K type strain sequencing project: providing services to taxonomists for standard genome sequencing and annotation.</title>
        <authorList>
            <consortium name="The Broad Institute Genomics Platform"/>
            <consortium name="The Broad Institute Genome Sequencing Center for Infectious Disease"/>
            <person name="Wu L."/>
            <person name="Ma J."/>
        </authorList>
    </citation>
    <scope>NUCLEOTIDE SEQUENCE [LARGE SCALE GENOMIC DNA]</scope>
    <source>
        <strain evidence="2">JCM 31890</strain>
    </source>
</reference>
<evidence type="ECO:0000313" key="2">
    <source>
        <dbReference type="Proteomes" id="UP001501788"/>
    </source>
</evidence>
<proteinExistence type="predicted"/>
<accession>A0ABP8LBJ7</accession>
<protein>
    <recommendedName>
        <fullName evidence="3">Cysteine-rich CWC family protein</fullName>
    </recommendedName>
</protein>
<keyword evidence="2" id="KW-1185">Reference proteome</keyword>
<name>A0ABP8LBJ7_9BURK</name>
<dbReference type="Pfam" id="PF14375">
    <property type="entry name" value="Cys_rich_CWC"/>
    <property type="match status" value="1"/>
</dbReference>
<comment type="caution">
    <text evidence="1">The sequence shown here is derived from an EMBL/GenBank/DDBJ whole genome shotgun (WGS) entry which is preliminary data.</text>
</comment>
<organism evidence="1 2">
    <name type="scientific">Acidovorax lacteus</name>
    <dbReference type="NCBI Taxonomy" id="1924988"/>
    <lineage>
        <taxon>Bacteria</taxon>
        <taxon>Pseudomonadati</taxon>
        <taxon>Pseudomonadota</taxon>
        <taxon>Betaproteobacteria</taxon>
        <taxon>Burkholderiales</taxon>
        <taxon>Comamonadaceae</taxon>
        <taxon>Acidovorax</taxon>
    </lineage>
</organism>
<gene>
    <name evidence="1" type="ORF">GCM10023090_22770</name>
</gene>
<dbReference type="EMBL" id="BAABEX010000024">
    <property type="protein sequence ID" value="GAA4426566.1"/>
    <property type="molecule type" value="Genomic_DNA"/>
</dbReference>
<dbReference type="Proteomes" id="UP001501788">
    <property type="component" value="Unassembled WGS sequence"/>
</dbReference>